<dbReference type="Proteomes" id="UP001058682">
    <property type="component" value="Chromosome"/>
</dbReference>
<dbReference type="RefSeq" id="WP_044978540.1">
    <property type="nucleotide sequence ID" value="NZ_CP009228.1"/>
</dbReference>
<comment type="cofactor">
    <cofactor evidence="4">
        <name>Zn(2+)</name>
        <dbReference type="ChEBI" id="CHEBI:29105"/>
    </cofactor>
</comment>
<dbReference type="InterPro" id="IPR013149">
    <property type="entry name" value="ADH-like_C"/>
</dbReference>
<gene>
    <name evidence="6" type="ORF">E4N74_00245</name>
</gene>
<evidence type="ECO:0000313" key="7">
    <source>
        <dbReference type="Proteomes" id="UP001058682"/>
    </source>
</evidence>
<evidence type="ECO:0000256" key="4">
    <source>
        <dbReference type="RuleBase" id="RU361277"/>
    </source>
</evidence>
<dbReference type="Gene3D" id="3.90.180.10">
    <property type="entry name" value="Medium-chain alcohol dehydrogenases, catalytic domain"/>
    <property type="match status" value="1"/>
</dbReference>
<dbReference type="Gene3D" id="3.40.50.720">
    <property type="entry name" value="NAD(P)-binding Rossmann-like Domain"/>
    <property type="match status" value="1"/>
</dbReference>
<comment type="similarity">
    <text evidence="4">Belongs to the zinc-containing alcohol dehydrogenase family.</text>
</comment>
<dbReference type="InterPro" id="IPR036291">
    <property type="entry name" value="NAD(P)-bd_dom_sf"/>
</dbReference>
<dbReference type="EMBL" id="CP038804">
    <property type="protein sequence ID" value="UTY32616.1"/>
    <property type="molecule type" value="Genomic_DNA"/>
</dbReference>
<dbReference type="InterPro" id="IPR002328">
    <property type="entry name" value="ADH_Zn_CS"/>
</dbReference>
<dbReference type="PROSITE" id="PS00059">
    <property type="entry name" value="ADH_ZINC"/>
    <property type="match status" value="1"/>
</dbReference>
<dbReference type="InterPro" id="IPR011032">
    <property type="entry name" value="GroES-like_sf"/>
</dbReference>
<keyword evidence="3" id="KW-0560">Oxidoreductase</keyword>
<proteinExistence type="inferred from homology"/>
<dbReference type="Pfam" id="PF00107">
    <property type="entry name" value="ADH_zinc_N"/>
    <property type="match status" value="1"/>
</dbReference>
<reference evidence="6" key="1">
    <citation type="submission" date="2019-04" db="EMBL/GenBank/DDBJ databases">
        <title>Whole genome sequencing of oral phylogroup 2 treponemes.</title>
        <authorList>
            <person name="Chan Y."/>
            <person name="Zeng H.H."/>
            <person name="Yu X.L."/>
            <person name="Leung W.K."/>
            <person name="Watt R.M."/>
        </authorList>
    </citation>
    <scope>NUCLEOTIDE SEQUENCE</scope>
    <source>
        <strain evidence="6">OMZ 835</strain>
    </source>
</reference>
<evidence type="ECO:0000256" key="3">
    <source>
        <dbReference type="ARBA" id="ARBA00023002"/>
    </source>
</evidence>
<dbReference type="AlphaFoldDB" id="A0AAE9MS27"/>
<accession>A0AAE9MS27</accession>
<dbReference type="PANTHER" id="PTHR43401:SF2">
    <property type="entry name" value="L-THREONINE 3-DEHYDROGENASE"/>
    <property type="match status" value="1"/>
</dbReference>
<dbReference type="InterPro" id="IPR020843">
    <property type="entry name" value="ER"/>
</dbReference>
<organism evidence="6 7">
    <name type="scientific">Treponema putidum</name>
    <dbReference type="NCBI Taxonomy" id="221027"/>
    <lineage>
        <taxon>Bacteria</taxon>
        <taxon>Pseudomonadati</taxon>
        <taxon>Spirochaetota</taxon>
        <taxon>Spirochaetia</taxon>
        <taxon>Spirochaetales</taxon>
        <taxon>Treponemataceae</taxon>
        <taxon>Treponema</taxon>
    </lineage>
</organism>
<dbReference type="InterPro" id="IPR050129">
    <property type="entry name" value="Zn_alcohol_dh"/>
</dbReference>
<evidence type="ECO:0000256" key="1">
    <source>
        <dbReference type="ARBA" id="ARBA00022723"/>
    </source>
</evidence>
<evidence type="ECO:0000256" key="2">
    <source>
        <dbReference type="ARBA" id="ARBA00022833"/>
    </source>
</evidence>
<dbReference type="Pfam" id="PF08240">
    <property type="entry name" value="ADH_N"/>
    <property type="match status" value="1"/>
</dbReference>
<dbReference type="SMART" id="SM00829">
    <property type="entry name" value="PKS_ER"/>
    <property type="match status" value="1"/>
</dbReference>
<dbReference type="SUPFAM" id="SSF51735">
    <property type="entry name" value="NAD(P)-binding Rossmann-fold domains"/>
    <property type="match status" value="1"/>
</dbReference>
<evidence type="ECO:0000313" key="6">
    <source>
        <dbReference type="EMBL" id="UTY32616.1"/>
    </source>
</evidence>
<sequence>MSIKIRTAAVTGSHKIEILELNTPDLRRGEVLIKVHAVALCTLEQRIFRGEIHMPLPCTGGHEVSGEIVSFGDGVNTKKWAVGDRVAVRLLYNCGECHYCHSGHNNLCERAQKKPVRENLLVGPGGLCDYIIVNTSDLFPFSDRLSYEEACLTEPLACCVHSIERANLQLSEDVVVIGGGIMGQYHIMLAKCRGCRVILSEVDPERRKLGEQLGADIVFNPLENDPVTFVQGVTNGRGADAVFNTTPIPEVVPQAIAMTGKCGRMIQYSSMHPDSPTLVSPQMLHGSEIVLTGAISPDEKNFYTANRLLSSGIINCKPLIAKKFPFEEAQKAFEAAIVPGTFRVIITD</sequence>
<dbReference type="SUPFAM" id="SSF50129">
    <property type="entry name" value="GroES-like"/>
    <property type="match status" value="1"/>
</dbReference>
<keyword evidence="1 4" id="KW-0479">Metal-binding</keyword>
<evidence type="ECO:0000259" key="5">
    <source>
        <dbReference type="SMART" id="SM00829"/>
    </source>
</evidence>
<protein>
    <recommendedName>
        <fullName evidence="5">Enoyl reductase (ER) domain-containing protein</fullName>
    </recommendedName>
</protein>
<dbReference type="InterPro" id="IPR013154">
    <property type="entry name" value="ADH-like_N"/>
</dbReference>
<dbReference type="GO" id="GO:0016616">
    <property type="term" value="F:oxidoreductase activity, acting on the CH-OH group of donors, NAD or NADP as acceptor"/>
    <property type="evidence" value="ECO:0007669"/>
    <property type="project" value="UniProtKB-ARBA"/>
</dbReference>
<keyword evidence="2 4" id="KW-0862">Zinc</keyword>
<dbReference type="PANTHER" id="PTHR43401">
    <property type="entry name" value="L-THREONINE 3-DEHYDROGENASE"/>
    <property type="match status" value="1"/>
</dbReference>
<name>A0AAE9MS27_9SPIR</name>
<feature type="domain" description="Enoyl reductase (ER)" evidence="5">
    <location>
        <begin position="12"/>
        <end position="346"/>
    </location>
</feature>
<dbReference type="KEGG" id="tpk:JO40_06245"/>
<dbReference type="GO" id="GO:0008270">
    <property type="term" value="F:zinc ion binding"/>
    <property type="evidence" value="ECO:0007669"/>
    <property type="project" value="InterPro"/>
</dbReference>